<evidence type="ECO:0000313" key="2">
    <source>
        <dbReference type="EMBL" id="SAL22787.1"/>
    </source>
</evidence>
<keyword evidence="1" id="KW-1133">Transmembrane helix</keyword>
<dbReference type="Proteomes" id="UP000054683">
    <property type="component" value="Unassembled WGS sequence"/>
</dbReference>
<dbReference type="AlphaFoldDB" id="A0A158FSX7"/>
<keyword evidence="1" id="KW-0812">Transmembrane</keyword>
<name>A0A158FSX7_9BURK</name>
<evidence type="ECO:0000313" key="3">
    <source>
        <dbReference type="Proteomes" id="UP000054683"/>
    </source>
</evidence>
<feature type="transmembrane region" description="Helical" evidence="1">
    <location>
        <begin position="94"/>
        <end position="113"/>
    </location>
</feature>
<evidence type="ECO:0000256" key="1">
    <source>
        <dbReference type="SAM" id="Phobius"/>
    </source>
</evidence>
<gene>
    <name evidence="2" type="ORF">AWB69_01562</name>
</gene>
<accession>A0A158FSX7</accession>
<protein>
    <submittedName>
        <fullName evidence="2">Uncharacterized protein</fullName>
    </submittedName>
</protein>
<dbReference type="EMBL" id="FCOK02000007">
    <property type="protein sequence ID" value="SAL22787.1"/>
    <property type="molecule type" value="Genomic_DNA"/>
</dbReference>
<feature type="transmembrane region" description="Helical" evidence="1">
    <location>
        <begin position="61"/>
        <end position="82"/>
    </location>
</feature>
<sequence length="117" mass="12348">MRNDGAKPFKAKAPAYQRSFVYPNETKLPFRPLECSGPTPTRAAFQAVASPPQAKRRASPAYFFSGVLAGGVVAVVAVVAGVAPVTGVGNGNVLNIDFAWVCICSCICTNMFFDCSI</sequence>
<reference evidence="2 3" key="1">
    <citation type="submission" date="2016-01" db="EMBL/GenBank/DDBJ databases">
        <authorList>
            <person name="Oliw E.H."/>
        </authorList>
    </citation>
    <scope>NUCLEOTIDE SEQUENCE [LARGE SCALE GENOMIC DNA]</scope>
    <source>
        <strain evidence="2">LMG 27134</strain>
    </source>
</reference>
<proteinExistence type="predicted"/>
<keyword evidence="1" id="KW-0472">Membrane</keyword>
<organism evidence="2 3">
    <name type="scientific">Caballeronia udeis</name>
    <dbReference type="NCBI Taxonomy" id="1232866"/>
    <lineage>
        <taxon>Bacteria</taxon>
        <taxon>Pseudomonadati</taxon>
        <taxon>Pseudomonadota</taxon>
        <taxon>Betaproteobacteria</taxon>
        <taxon>Burkholderiales</taxon>
        <taxon>Burkholderiaceae</taxon>
        <taxon>Caballeronia</taxon>
    </lineage>
</organism>